<proteinExistence type="predicted"/>
<sequence>MDVGGGLPEIYRRERQAREQAQAYSVAESNRVRIEELEACVRRLEKPAISKFGYERLGEADLLWWEKEGLDSDPTKGEHNE</sequence>
<accession>A0A0F9K4K2</accession>
<dbReference type="EMBL" id="LAZR01008707">
    <property type="protein sequence ID" value="KKM77039.1"/>
    <property type="molecule type" value="Genomic_DNA"/>
</dbReference>
<protein>
    <submittedName>
        <fullName evidence="1">Uncharacterized protein</fullName>
    </submittedName>
</protein>
<name>A0A0F9K4K2_9ZZZZ</name>
<reference evidence="1" key="1">
    <citation type="journal article" date="2015" name="Nature">
        <title>Complex archaea that bridge the gap between prokaryotes and eukaryotes.</title>
        <authorList>
            <person name="Spang A."/>
            <person name="Saw J.H."/>
            <person name="Jorgensen S.L."/>
            <person name="Zaremba-Niedzwiedzka K."/>
            <person name="Martijn J."/>
            <person name="Lind A.E."/>
            <person name="van Eijk R."/>
            <person name="Schleper C."/>
            <person name="Guy L."/>
            <person name="Ettema T.J."/>
        </authorList>
    </citation>
    <scope>NUCLEOTIDE SEQUENCE</scope>
</reference>
<dbReference type="AlphaFoldDB" id="A0A0F9K4K2"/>
<gene>
    <name evidence="1" type="ORF">LCGC14_1374070</name>
</gene>
<organism evidence="1">
    <name type="scientific">marine sediment metagenome</name>
    <dbReference type="NCBI Taxonomy" id="412755"/>
    <lineage>
        <taxon>unclassified sequences</taxon>
        <taxon>metagenomes</taxon>
        <taxon>ecological metagenomes</taxon>
    </lineage>
</organism>
<evidence type="ECO:0000313" key="1">
    <source>
        <dbReference type="EMBL" id="KKM77039.1"/>
    </source>
</evidence>
<comment type="caution">
    <text evidence="1">The sequence shown here is derived from an EMBL/GenBank/DDBJ whole genome shotgun (WGS) entry which is preliminary data.</text>
</comment>